<dbReference type="Pfam" id="PF00501">
    <property type="entry name" value="AMP-binding"/>
    <property type="match status" value="1"/>
</dbReference>
<organism evidence="4 5">
    <name type="scientific">Tetrapyrgos nigripes</name>
    <dbReference type="NCBI Taxonomy" id="182062"/>
    <lineage>
        <taxon>Eukaryota</taxon>
        <taxon>Fungi</taxon>
        <taxon>Dikarya</taxon>
        <taxon>Basidiomycota</taxon>
        <taxon>Agaricomycotina</taxon>
        <taxon>Agaricomycetes</taxon>
        <taxon>Agaricomycetidae</taxon>
        <taxon>Agaricales</taxon>
        <taxon>Marasmiineae</taxon>
        <taxon>Marasmiaceae</taxon>
        <taxon>Tetrapyrgos</taxon>
    </lineage>
</organism>
<dbReference type="Gene3D" id="3.40.50.12780">
    <property type="entry name" value="N-terminal domain of ligase-like"/>
    <property type="match status" value="1"/>
</dbReference>
<keyword evidence="5" id="KW-1185">Reference proteome</keyword>
<dbReference type="Proteomes" id="UP000559256">
    <property type="component" value="Unassembled WGS sequence"/>
</dbReference>
<evidence type="ECO:0000259" key="2">
    <source>
        <dbReference type="Pfam" id="PF00501"/>
    </source>
</evidence>
<dbReference type="InterPro" id="IPR042099">
    <property type="entry name" value="ANL_N_sf"/>
</dbReference>
<feature type="domain" description="AMP-dependent synthetase/ligase" evidence="2">
    <location>
        <begin position="98"/>
        <end position="476"/>
    </location>
</feature>
<keyword evidence="1" id="KW-0812">Transmembrane</keyword>
<name>A0A8H5LQY5_9AGAR</name>
<dbReference type="GO" id="GO:0016405">
    <property type="term" value="F:CoA-ligase activity"/>
    <property type="evidence" value="ECO:0007669"/>
    <property type="project" value="TreeGrafter"/>
</dbReference>
<dbReference type="InterPro" id="IPR025110">
    <property type="entry name" value="AMP-bd_C"/>
</dbReference>
<dbReference type="Pfam" id="PF13193">
    <property type="entry name" value="AMP-binding_C"/>
    <property type="match status" value="1"/>
</dbReference>
<feature type="domain" description="AMP-binding enzyme C-terminal" evidence="3">
    <location>
        <begin position="543"/>
        <end position="630"/>
    </location>
</feature>
<keyword evidence="1" id="KW-0472">Membrane</keyword>
<sequence length="651" mass="71665">MVAQSLGEAYYLMGRRLHAGPVLSSPVSEIFAEKLLALIINTTIQVYRAHPSRPFSDMALAQFTTTAAPQTPSNLSVPQFLLDDYSHSTRPERPLHVPCLIDDSTGTKIFLTQLRMDIQYLAAAIFENWDFRDGDVVSIMSPNHISYASSVWATHRLGGVVATLSPFLTVTELVHHLSIARPKVFIIHSECVVTALEAAAMIHLHTSQIIVIGSPPPSGRGKSLRYLDELILQGSSLPPVPEKVWKDGEAKKRIAFLAPSSGTTGIQKQVAISHYNVINIIIQIATFNRINEDYAPWSELRFRPGDSCTGFLPLYHIYGLVFNLHFMLYAGMSLILMAPKFHFKAFLRSIDKNKITHLTIVPPQAVMLCKHRAVKNYSLSSVRYCIVAAAPLSGALTMGLLKVFPNVQLGQGYGMTESCGTISMFPVSQKTGTLGSGGQLLPGTSAKVVKDDGCLARVGEIGELWVKGEQIAMGYHNDEIATKETFIDGWLRTGDQVLFKNNGDIFIMERIKELIKVIFVFLTSACHLILVPKVKGLQVAPAELEGHLLIHPDVSDAAVIGIPDEYHGELPLAFIVLQREIASAVLKNAKYAEIVRSTIFKHVADVKSKHKWLAGGIIFTNIIPRNPSGKILRRVLRGRVKGESSELLSKL</sequence>
<dbReference type="PANTHER" id="PTHR24096:SF422">
    <property type="entry name" value="BCDNA.GH02901"/>
    <property type="match status" value="1"/>
</dbReference>
<dbReference type="PANTHER" id="PTHR24096">
    <property type="entry name" value="LONG-CHAIN-FATTY-ACID--COA LIGASE"/>
    <property type="match status" value="1"/>
</dbReference>
<dbReference type="InterPro" id="IPR045851">
    <property type="entry name" value="AMP-bd_C_sf"/>
</dbReference>
<dbReference type="InterPro" id="IPR000873">
    <property type="entry name" value="AMP-dep_synth/lig_dom"/>
</dbReference>
<gene>
    <name evidence="4" type="ORF">D9758_005667</name>
</gene>
<evidence type="ECO:0000313" key="5">
    <source>
        <dbReference type="Proteomes" id="UP000559256"/>
    </source>
</evidence>
<dbReference type="Gene3D" id="3.30.300.30">
    <property type="match status" value="1"/>
</dbReference>
<reference evidence="4 5" key="1">
    <citation type="journal article" date="2020" name="ISME J.">
        <title>Uncovering the hidden diversity of litter-decomposition mechanisms in mushroom-forming fungi.</title>
        <authorList>
            <person name="Floudas D."/>
            <person name="Bentzer J."/>
            <person name="Ahren D."/>
            <person name="Johansson T."/>
            <person name="Persson P."/>
            <person name="Tunlid A."/>
        </authorList>
    </citation>
    <scope>NUCLEOTIDE SEQUENCE [LARGE SCALE GENOMIC DNA]</scope>
    <source>
        <strain evidence="4 5">CBS 291.85</strain>
    </source>
</reference>
<evidence type="ECO:0000259" key="3">
    <source>
        <dbReference type="Pfam" id="PF13193"/>
    </source>
</evidence>
<proteinExistence type="predicted"/>
<dbReference type="AlphaFoldDB" id="A0A8H5LQY5"/>
<evidence type="ECO:0000313" key="4">
    <source>
        <dbReference type="EMBL" id="KAF5366277.1"/>
    </source>
</evidence>
<keyword evidence="1" id="KW-1133">Transmembrane helix</keyword>
<feature type="transmembrane region" description="Helical" evidence="1">
    <location>
        <begin position="315"/>
        <end position="338"/>
    </location>
</feature>
<evidence type="ECO:0000256" key="1">
    <source>
        <dbReference type="SAM" id="Phobius"/>
    </source>
</evidence>
<dbReference type="OrthoDB" id="6509636at2759"/>
<dbReference type="SUPFAM" id="SSF56801">
    <property type="entry name" value="Acetyl-CoA synthetase-like"/>
    <property type="match status" value="1"/>
</dbReference>
<dbReference type="EMBL" id="JAACJM010000024">
    <property type="protein sequence ID" value="KAF5366277.1"/>
    <property type="molecule type" value="Genomic_DNA"/>
</dbReference>
<protein>
    <recommendedName>
        <fullName evidence="6">Phenylacetyl-CoA ligase</fullName>
    </recommendedName>
</protein>
<comment type="caution">
    <text evidence="4">The sequence shown here is derived from an EMBL/GenBank/DDBJ whole genome shotgun (WGS) entry which is preliminary data.</text>
</comment>
<evidence type="ECO:0008006" key="6">
    <source>
        <dbReference type="Google" id="ProtNLM"/>
    </source>
</evidence>
<accession>A0A8H5LQY5</accession>